<comment type="caution">
    <text evidence="4">The sequence shown here is derived from an EMBL/GenBank/DDBJ whole genome shotgun (WGS) entry which is preliminary data.</text>
</comment>
<dbReference type="SUPFAM" id="SSF55729">
    <property type="entry name" value="Acyl-CoA N-acyltransferases (Nat)"/>
    <property type="match status" value="1"/>
</dbReference>
<dbReference type="CDD" id="cd04301">
    <property type="entry name" value="NAT_SF"/>
    <property type="match status" value="1"/>
</dbReference>
<protein>
    <submittedName>
        <fullName evidence="4">GNAT family N-acetyltransferase</fullName>
    </submittedName>
</protein>
<dbReference type="Pfam" id="PF13673">
    <property type="entry name" value="Acetyltransf_10"/>
    <property type="match status" value="1"/>
</dbReference>
<sequence length="175" mass="19254">MTHVEQEQPLDLVKLTPAAAGEVMTLQRAAYATEAQIYGDPFLPALTQSLTQVEQELKGFSIGMRLGARLVGAVRWTVESGVAHIGRLTVAPDMQGRGLGTRLLRAAEEASDAQAFELFTGHLSEANVRLYQREGYLLTRREALREGVDLVYLRKERPGRRAASTHAQPEHSTST</sequence>
<keyword evidence="5" id="KW-1185">Reference proteome</keyword>
<dbReference type="InterPro" id="IPR050832">
    <property type="entry name" value="Bact_Acetyltransf"/>
</dbReference>
<keyword evidence="1" id="KW-0808">Transferase</keyword>
<feature type="domain" description="N-acetyltransferase" evidence="3">
    <location>
        <begin position="21"/>
        <end position="158"/>
    </location>
</feature>
<accession>A0ABN2MEB8</accession>
<evidence type="ECO:0000256" key="1">
    <source>
        <dbReference type="ARBA" id="ARBA00022679"/>
    </source>
</evidence>
<organism evidence="4 5">
    <name type="scientific">Agromyces salentinus</name>
    <dbReference type="NCBI Taxonomy" id="269421"/>
    <lineage>
        <taxon>Bacteria</taxon>
        <taxon>Bacillati</taxon>
        <taxon>Actinomycetota</taxon>
        <taxon>Actinomycetes</taxon>
        <taxon>Micrococcales</taxon>
        <taxon>Microbacteriaceae</taxon>
        <taxon>Agromyces</taxon>
    </lineage>
</organism>
<evidence type="ECO:0000313" key="5">
    <source>
        <dbReference type="Proteomes" id="UP001501746"/>
    </source>
</evidence>
<dbReference type="PROSITE" id="PS51186">
    <property type="entry name" value="GNAT"/>
    <property type="match status" value="1"/>
</dbReference>
<dbReference type="Proteomes" id="UP001501746">
    <property type="component" value="Unassembled WGS sequence"/>
</dbReference>
<evidence type="ECO:0000256" key="2">
    <source>
        <dbReference type="ARBA" id="ARBA00023315"/>
    </source>
</evidence>
<dbReference type="EMBL" id="BAAANK010000001">
    <property type="protein sequence ID" value="GAA1822430.1"/>
    <property type="molecule type" value="Genomic_DNA"/>
</dbReference>
<dbReference type="InterPro" id="IPR016181">
    <property type="entry name" value="Acyl_CoA_acyltransferase"/>
</dbReference>
<reference evidence="4 5" key="1">
    <citation type="journal article" date="2019" name="Int. J. Syst. Evol. Microbiol.">
        <title>The Global Catalogue of Microorganisms (GCM) 10K type strain sequencing project: providing services to taxonomists for standard genome sequencing and annotation.</title>
        <authorList>
            <consortium name="The Broad Institute Genomics Platform"/>
            <consortium name="The Broad Institute Genome Sequencing Center for Infectious Disease"/>
            <person name="Wu L."/>
            <person name="Ma J."/>
        </authorList>
    </citation>
    <scope>NUCLEOTIDE SEQUENCE [LARGE SCALE GENOMIC DNA]</scope>
    <source>
        <strain evidence="4 5">JCM 14323</strain>
    </source>
</reference>
<dbReference type="Gene3D" id="3.40.630.30">
    <property type="match status" value="1"/>
</dbReference>
<keyword evidence="2" id="KW-0012">Acyltransferase</keyword>
<dbReference type="InterPro" id="IPR000182">
    <property type="entry name" value="GNAT_dom"/>
</dbReference>
<dbReference type="RefSeq" id="WP_246205117.1">
    <property type="nucleotide sequence ID" value="NZ_BAAANK010000001.1"/>
</dbReference>
<evidence type="ECO:0000313" key="4">
    <source>
        <dbReference type="EMBL" id="GAA1822430.1"/>
    </source>
</evidence>
<gene>
    <name evidence="4" type="ORF">GCM10009750_01020</name>
</gene>
<proteinExistence type="predicted"/>
<name>A0ABN2MEB8_9MICO</name>
<evidence type="ECO:0000259" key="3">
    <source>
        <dbReference type="PROSITE" id="PS51186"/>
    </source>
</evidence>
<dbReference type="PANTHER" id="PTHR43877">
    <property type="entry name" value="AMINOALKYLPHOSPHONATE N-ACETYLTRANSFERASE-RELATED-RELATED"/>
    <property type="match status" value="1"/>
</dbReference>